<evidence type="ECO:0000313" key="5">
    <source>
        <dbReference type="EMBL" id="MBU8875558.1"/>
    </source>
</evidence>
<reference evidence="5 6" key="1">
    <citation type="submission" date="2021-06" db="EMBL/GenBank/DDBJ databases">
        <authorList>
            <person name="Lee D.H."/>
        </authorList>
    </citation>
    <scope>NUCLEOTIDE SEQUENCE [LARGE SCALE GENOMIC DNA]</scope>
    <source>
        <strain evidence="5 6">MMS21-HV4-11</strain>
    </source>
</reference>
<protein>
    <submittedName>
        <fullName evidence="5">Transketolase</fullName>
    </submittedName>
</protein>
<dbReference type="EMBL" id="JAHOPB010000001">
    <property type="protein sequence ID" value="MBU8875558.1"/>
    <property type="molecule type" value="Genomic_DNA"/>
</dbReference>
<dbReference type="RefSeq" id="WP_216962986.1">
    <property type="nucleotide sequence ID" value="NZ_JAHOPB010000001.1"/>
</dbReference>
<evidence type="ECO:0000259" key="4">
    <source>
        <dbReference type="Pfam" id="PF00456"/>
    </source>
</evidence>
<dbReference type="CDD" id="cd02012">
    <property type="entry name" value="TPP_TK"/>
    <property type="match status" value="1"/>
</dbReference>
<gene>
    <name evidence="5" type="ORF">KQ910_17425</name>
</gene>
<dbReference type="PANTHER" id="PTHR47514:SF1">
    <property type="entry name" value="TRANSKETOLASE N-TERMINAL SECTION-RELATED"/>
    <property type="match status" value="1"/>
</dbReference>
<name>A0ABS6ILU0_9HYPH</name>
<proteinExistence type="inferred from homology"/>
<evidence type="ECO:0000256" key="2">
    <source>
        <dbReference type="ARBA" id="ARBA00007131"/>
    </source>
</evidence>
<comment type="caution">
    <text evidence="5">The sequence shown here is derived from an EMBL/GenBank/DDBJ whole genome shotgun (WGS) entry which is preliminary data.</text>
</comment>
<accession>A0ABS6ILU0</accession>
<dbReference type="InterPro" id="IPR005474">
    <property type="entry name" value="Transketolase_N"/>
</dbReference>
<evidence type="ECO:0000256" key="3">
    <source>
        <dbReference type="ARBA" id="ARBA00023052"/>
    </source>
</evidence>
<comment type="cofactor">
    <cofactor evidence="1">
        <name>thiamine diphosphate</name>
        <dbReference type="ChEBI" id="CHEBI:58937"/>
    </cofactor>
</comment>
<evidence type="ECO:0000256" key="1">
    <source>
        <dbReference type="ARBA" id="ARBA00001964"/>
    </source>
</evidence>
<comment type="similarity">
    <text evidence="2">Belongs to the transketolase family.</text>
</comment>
<feature type="domain" description="Transketolase N-terminal" evidence="4">
    <location>
        <begin position="25"/>
        <end position="260"/>
    </location>
</feature>
<dbReference type="Pfam" id="PF00456">
    <property type="entry name" value="Transketolase_N"/>
    <property type="match status" value="1"/>
</dbReference>
<dbReference type="Proteomes" id="UP000727907">
    <property type="component" value="Unassembled WGS sequence"/>
</dbReference>
<sequence length="271" mass="28742">MTARPNLPDPADVRRTILKILFEGQASHLGTSMSMVEILIAAYGACDVGAIRRGENGRDRVFVSKGHGAACTYSVMHHFGLLDAATIATYHKNGSVLAGHVSHAVAGVEHSTGALGHGLPVAVGAAIGLRSKGFDDALVFCVMGDGEIQEGAVWEALMLAHHQKLNRLIPIVDNNRISSIKATKEVINLEPLADRFRGFGFAVHDIDGHDLAALTNAIATIRAGDKPSVIVANTTKGKGVPFAENQPIWHYRSLNQETYDQAVAALKGGVS</sequence>
<evidence type="ECO:0000313" key="6">
    <source>
        <dbReference type="Proteomes" id="UP000727907"/>
    </source>
</evidence>
<dbReference type="PANTHER" id="PTHR47514">
    <property type="entry name" value="TRANSKETOLASE N-TERMINAL SECTION-RELATED"/>
    <property type="match status" value="1"/>
</dbReference>
<organism evidence="5 6">
    <name type="scientific">Reyranella humidisoli</name>
    <dbReference type="NCBI Taxonomy" id="2849149"/>
    <lineage>
        <taxon>Bacteria</taxon>
        <taxon>Pseudomonadati</taxon>
        <taxon>Pseudomonadota</taxon>
        <taxon>Alphaproteobacteria</taxon>
        <taxon>Hyphomicrobiales</taxon>
        <taxon>Reyranellaceae</taxon>
        <taxon>Reyranella</taxon>
    </lineage>
</organism>
<keyword evidence="3" id="KW-0786">Thiamine pyrophosphate</keyword>
<keyword evidence="6" id="KW-1185">Reference proteome</keyword>